<evidence type="ECO:0000313" key="2">
    <source>
        <dbReference type="Proteomes" id="UP000789525"/>
    </source>
</evidence>
<protein>
    <submittedName>
        <fullName evidence="1">13575_t:CDS:1</fullName>
    </submittedName>
</protein>
<reference evidence="1" key="1">
    <citation type="submission" date="2021-06" db="EMBL/GenBank/DDBJ databases">
        <authorList>
            <person name="Kallberg Y."/>
            <person name="Tangrot J."/>
            <person name="Rosling A."/>
        </authorList>
    </citation>
    <scope>NUCLEOTIDE SEQUENCE</scope>
    <source>
        <strain evidence="1">CL356</strain>
    </source>
</reference>
<comment type="caution">
    <text evidence="1">The sequence shown here is derived from an EMBL/GenBank/DDBJ whole genome shotgun (WGS) entry which is preliminary data.</text>
</comment>
<gene>
    <name evidence="1" type="ORF">ACOLOM_LOCUS7983</name>
</gene>
<keyword evidence="2" id="KW-1185">Reference proteome</keyword>
<accession>A0ACA9NCC6</accession>
<evidence type="ECO:0000313" key="1">
    <source>
        <dbReference type="EMBL" id="CAG8642432.1"/>
    </source>
</evidence>
<dbReference type="Proteomes" id="UP000789525">
    <property type="component" value="Unassembled WGS sequence"/>
</dbReference>
<feature type="non-terminal residue" evidence="1">
    <location>
        <position position="314"/>
    </location>
</feature>
<proteinExistence type="predicted"/>
<dbReference type="EMBL" id="CAJVPT010019600">
    <property type="protein sequence ID" value="CAG8642432.1"/>
    <property type="molecule type" value="Genomic_DNA"/>
</dbReference>
<name>A0ACA9NCC6_9GLOM</name>
<organism evidence="1 2">
    <name type="scientific">Acaulospora colombiana</name>
    <dbReference type="NCBI Taxonomy" id="27376"/>
    <lineage>
        <taxon>Eukaryota</taxon>
        <taxon>Fungi</taxon>
        <taxon>Fungi incertae sedis</taxon>
        <taxon>Mucoromycota</taxon>
        <taxon>Glomeromycotina</taxon>
        <taxon>Glomeromycetes</taxon>
        <taxon>Diversisporales</taxon>
        <taxon>Acaulosporaceae</taxon>
        <taxon>Acaulospora</taxon>
    </lineage>
</organism>
<sequence length="314" mass="35383">MTTDHSDYVFVFTAADAGSANQGTSWYQNFFRPNGTVHGSNYMATADSTNVRSLSNNYDVRQATSNAAPPPSYEEAIADSVNPSTFTITPVAQSVNVRPPEQILVIPNDASRGEGMQNDYSGTETDRSKLLSNDEVNRDEGGTSYSREAPFQVPSGYETSSPPEYTMSDANFHVSDRGVTSSDPKLNNEAESLYRFFIAHNNKPQMAVSIHGYHSEWQDETYTYVDQNGDTKFATRSKHVEVTDFKYTCDLTDYIFPNGEVHIIDKENCKMNIMDLLKEYVENRNILKEIEMRKVVLWDYESLTKAISSAIRRQ</sequence>